<dbReference type="Gene3D" id="3.20.20.370">
    <property type="entry name" value="Glycoside hydrolase/deacetylase"/>
    <property type="match status" value="1"/>
</dbReference>
<accession>A0A0F9EML6</accession>
<evidence type="ECO:0000256" key="2">
    <source>
        <dbReference type="ARBA" id="ARBA00022729"/>
    </source>
</evidence>
<comment type="caution">
    <text evidence="4">The sequence shown here is derived from an EMBL/GenBank/DDBJ whole genome shotgun (WGS) entry which is preliminary data.</text>
</comment>
<dbReference type="GO" id="GO:0016810">
    <property type="term" value="F:hydrolase activity, acting on carbon-nitrogen (but not peptide) bonds"/>
    <property type="evidence" value="ECO:0007669"/>
    <property type="project" value="InterPro"/>
</dbReference>
<keyword evidence="2" id="KW-0732">Signal</keyword>
<reference evidence="4" key="1">
    <citation type="journal article" date="2015" name="Nature">
        <title>Complex archaea that bridge the gap between prokaryotes and eukaryotes.</title>
        <authorList>
            <person name="Spang A."/>
            <person name="Saw J.H."/>
            <person name="Jorgensen S.L."/>
            <person name="Zaremba-Niedzwiedzka K."/>
            <person name="Martijn J."/>
            <person name="Lind A.E."/>
            <person name="van Eijk R."/>
            <person name="Schleper C."/>
            <person name="Guy L."/>
            <person name="Ettema T.J."/>
        </authorList>
    </citation>
    <scope>NUCLEOTIDE SEQUENCE</scope>
</reference>
<feature type="non-terminal residue" evidence="4">
    <location>
        <position position="1"/>
    </location>
</feature>
<dbReference type="GO" id="GO:0005975">
    <property type="term" value="P:carbohydrate metabolic process"/>
    <property type="evidence" value="ECO:0007669"/>
    <property type="project" value="InterPro"/>
</dbReference>
<organism evidence="4">
    <name type="scientific">marine sediment metagenome</name>
    <dbReference type="NCBI Taxonomy" id="412755"/>
    <lineage>
        <taxon>unclassified sequences</taxon>
        <taxon>metagenomes</taxon>
        <taxon>ecological metagenomes</taxon>
    </lineage>
</organism>
<name>A0A0F9EML6_9ZZZZ</name>
<sequence length="163" mass="19600">QDQIRNLADQGFEIGAHTYGHPMDLKILNDEQLELQIVDCRKFLQEIARQSINWFCYPRGRYDDRVKGFVERAGFKKARTTAVEIPWALDRLALPTSIHCYNRKEYKGKDWLRYAKYWIKFLDGNFKAPANEVHIWGHAWEIDKYGDWEKLEKLFKWISRKYL</sequence>
<dbReference type="Pfam" id="PF01522">
    <property type="entry name" value="Polysacc_deac_1"/>
    <property type="match status" value="1"/>
</dbReference>
<dbReference type="PROSITE" id="PS51677">
    <property type="entry name" value="NODB"/>
    <property type="match status" value="1"/>
</dbReference>
<dbReference type="PANTHER" id="PTHR34216">
    <property type="match status" value="1"/>
</dbReference>
<comment type="subcellular location">
    <subcellularLocation>
        <location evidence="1">Secreted</location>
    </subcellularLocation>
</comment>
<feature type="domain" description="NodB homology" evidence="3">
    <location>
        <begin position="1"/>
        <end position="163"/>
    </location>
</feature>
<dbReference type="InterPro" id="IPR011330">
    <property type="entry name" value="Glyco_hydro/deAcase_b/a-brl"/>
</dbReference>
<protein>
    <recommendedName>
        <fullName evidence="3">NodB homology domain-containing protein</fullName>
    </recommendedName>
</protein>
<evidence type="ECO:0000259" key="3">
    <source>
        <dbReference type="PROSITE" id="PS51677"/>
    </source>
</evidence>
<evidence type="ECO:0000256" key="1">
    <source>
        <dbReference type="ARBA" id="ARBA00004613"/>
    </source>
</evidence>
<dbReference type="InterPro" id="IPR002509">
    <property type="entry name" value="NODB_dom"/>
</dbReference>
<dbReference type="SUPFAM" id="SSF88713">
    <property type="entry name" value="Glycoside hydrolase/deacetylase"/>
    <property type="match status" value="1"/>
</dbReference>
<dbReference type="InterPro" id="IPR051398">
    <property type="entry name" value="Polysacch_Deacetylase"/>
</dbReference>
<evidence type="ECO:0000313" key="4">
    <source>
        <dbReference type="EMBL" id="KKL67501.1"/>
    </source>
</evidence>
<dbReference type="AlphaFoldDB" id="A0A0F9EML6"/>
<dbReference type="GO" id="GO:0005576">
    <property type="term" value="C:extracellular region"/>
    <property type="evidence" value="ECO:0007669"/>
    <property type="project" value="UniProtKB-SubCell"/>
</dbReference>
<dbReference type="EMBL" id="LAZR01026839">
    <property type="protein sequence ID" value="KKL67501.1"/>
    <property type="molecule type" value="Genomic_DNA"/>
</dbReference>
<dbReference type="CDD" id="cd10918">
    <property type="entry name" value="CE4_NodB_like_5s_6s"/>
    <property type="match status" value="1"/>
</dbReference>
<proteinExistence type="predicted"/>
<gene>
    <name evidence="4" type="ORF">LCGC14_2134380</name>
</gene>
<dbReference type="PANTHER" id="PTHR34216:SF3">
    <property type="entry name" value="POLY-BETA-1,6-N-ACETYL-D-GLUCOSAMINE N-DEACETYLASE"/>
    <property type="match status" value="1"/>
</dbReference>